<dbReference type="GO" id="GO:0006310">
    <property type="term" value="P:DNA recombination"/>
    <property type="evidence" value="ECO:0007669"/>
    <property type="project" value="UniProtKB-KW"/>
</dbReference>
<dbReference type="InterPro" id="IPR013762">
    <property type="entry name" value="Integrase-like_cat_sf"/>
</dbReference>
<keyword evidence="1" id="KW-0238">DNA-binding</keyword>
<name>A0A484WAE7_9ENTR</name>
<dbReference type="Gene3D" id="1.10.443.10">
    <property type="entry name" value="Intergrase catalytic core"/>
    <property type="match status" value="1"/>
</dbReference>
<keyword evidence="2" id="KW-0233">DNA recombination</keyword>
<dbReference type="AlphaFoldDB" id="A0A484WAE7"/>
<sequence>MPGQRLSNLLGNVATTGRNPNVEKRINEKALVTLNDALDTYIKSRDERLSADTAKQYRSILQNFSGDWMKQPIASISRERVETRHKAVTDGSVWFGADKSTLRAGVGTGSKAQADLWARVLRAIYRFAHDHYRDEEGKTLLPDPPTMVLSTKRKWHGYREEGLNVSAPMSLAGGFSALSSVRDFAEQGRDDIAAAVCDAVEMAIFTGLRKSEILELSWDRVNLGGRYFWIDTTKNGDPLELPITETLLKLFRRRAKMKSADGLLVFPGNKGVIKEYRHIIDRISAATVPEPNPDQLKPYPFQMA</sequence>
<dbReference type="GO" id="GO:0015074">
    <property type="term" value="P:DNA integration"/>
    <property type="evidence" value="ECO:0007669"/>
    <property type="project" value="InterPro"/>
</dbReference>
<gene>
    <name evidence="4" type="ORF">NCTC12126_00321</name>
</gene>
<dbReference type="EMBL" id="CAADIW010000003">
    <property type="protein sequence ID" value="VFS08720.1"/>
    <property type="molecule type" value="Genomic_DNA"/>
</dbReference>
<organism evidence="4 5">
    <name type="scientific">Enterobacter cancerogenus</name>
    <dbReference type="NCBI Taxonomy" id="69218"/>
    <lineage>
        <taxon>Bacteria</taxon>
        <taxon>Pseudomonadati</taxon>
        <taxon>Pseudomonadota</taxon>
        <taxon>Gammaproteobacteria</taxon>
        <taxon>Enterobacterales</taxon>
        <taxon>Enterobacteriaceae</taxon>
        <taxon>Enterobacter</taxon>
        <taxon>Enterobacter cloacae complex</taxon>
    </lineage>
</organism>
<feature type="domain" description="Tyr recombinase" evidence="3">
    <location>
        <begin position="199"/>
        <end position="277"/>
    </location>
</feature>
<evidence type="ECO:0000256" key="1">
    <source>
        <dbReference type="ARBA" id="ARBA00023125"/>
    </source>
</evidence>
<dbReference type="InterPro" id="IPR010998">
    <property type="entry name" value="Integrase_recombinase_N"/>
</dbReference>
<evidence type="ECO:0000313" key="5">
    <source>
        <dbReference type="Proteomes" id="UP000351155"/>
    </source>
</evidence>
<evidence type="ECO:0000313" key="4">
    <source>
        <dbReference type="EMBL" id="VFS08720.1"/>
    </source>
</evidence>
<proteinExistence type="predicted"/>
<dbReference type="Gene3D" id="1.10.150.130">
    <property type="match status" value="1"/>
</dbReference>
<dbReference type="Pfam" id="PF00589">
    <property type="entry name" value="Phage_integrase"/>
    <property type="match status" value="1"/>
</dbReference>
<dbReference type="InterPro" id="IPR002104">
    <property type="entry name" value="Integrase_catalytic"/>
</dbReference>
<dbReference type="Proteomes" id="UP000351155">
    <property type="component" value="Unassembled WGS sequence"/>
</dbReference>
<evidence type="ECO:0000259" key="3">
    <source>
        <dbReference type="Pfam" id="PF00589"/>
    </source>
</evidence>
<dbReference type="SUPFAM" id="SSF56349">
    <property type="entry name" value="DNA breaking-rejoining enzymes"/>
    <property type="match status" value="1"/>
</dbReference>
<accession>A0A484WAE7</accession>
<dbReference type="GO" id="GO:0003677">
    <property type="term" value="F:DNA binding"/>
    <property type="evidence" value="ECO:0007669"/>
    <property type="project" value="UniProtKB-KW"/>
</dbReference>
<dbReference type="InterPro" id="IPR011010">
    <property type="entry name" value="DNA_brk_join_enz"/>
</dbReference>
<reference evidence="4 5" key="1">
    <citation type="submission" date="2019-03" db="EMBL/GenBank/DDBJ databases">
        <authorList>
            <consortium name="Pathogen Informatics"/>
        </authorList>
    </citation>
    <scope>NUCLEOTIDE SEQUENCE [LARGE SCALE GENOMIC DNA]</scope>
    <source>
        <strain evidence="4 5">NCTC12126</strain>
    </source>
</reference>
<evidence type="ECO:0000256" key="2">
    <source>
        <dbReference type="ARBA" id="ARBA00023172"/>
    </source>
</evidence>
<protein>
    <submittedName>
        <fullName evidence="4">Site-specific recombinase XerD</fullName>
    </submittedName>
</protein>